<dbReference type="InterPro" id="IPR006362">
    <property type="entry name" value="Cbl_synth_CobM/CibF"/>
</dbReference>
<keyword evidence="5 7" id="KW-0808">Transferase</keyword>
<dbReference type="GO" id="GO:0009236">
    <property type="term" value="P:cobalamin biosynthetic process"/>
    <property type="evidence" value="ECO:0007669"/>
    <property type="project" value="UniProtKB-UniPathway"/>
</dbReference>
<dbReference type="AlphaFoldDB" id="A0A5C1E835"/>
<keyword evidence="10" id="KW-1185">Reference proteome</keyword>
<dbReference type="InterPro" id="IPR035996">
    <property type="entry name" value="4pyrrol_Methylase_sf"/>
</dbReference>
<keyword evidence="6" id="KW-0949">S-adenosyl-L-methionine</keyword>
<accession>A0A5C1E835</accession>
<evidence type="ECO:0000256" key="6">
    <source>
        <dbReference type="ARBA" id="ARBA00022691"/>
    </source>
</evidence>
<dbReference type="PANTHER" id="PTHR45790">
    <property type="entry name" value="SIROHEME SYNTHASE-RELATED"/>
    <property type="match status" value="1"/>
</dbReference>
<protein>
    <submittedName>
        <fullName evidence="9">Precorrin-4 C11-methyltransferase</fullName>
    </submittedName>
</protein>
<dbReference type="Gene3D" id="3.30.950.10">
    <property type="entry name" value="Methyltransferase, Cobalt-precorrin-4 Transmethylase, Domain 2"/>
    <property type="match status" value="1"/>
</dbReference>
<dbReference type="SUPFAM" id="SSF53790">
    <property type="entry name" value="Tetrapyrrole methylase"/>
    <property type="match status" value="1"/>
</dbReference>
<gene>
    <name evidence="9" type="primary">cobM</name>
    <name evidence="9" type="ORF">OTERR_16140</name>
</gene>
<dbReference type="NCBIfam" id="TIGR01465">
    <property type="entry name" value="cobM_cbiF"/>
    <property type="match status" value="1"/>
</dbReference>
<evidence type="ECO:0000313" key="10">
    <source>
        <dbReference type="Proteomes" id="UP000323671"/>
    </source>
</evidence>
<keyword evidence="3" id="KW-0169">Cobalamin biosynthesis</keyword>
<dbReference type="PROSITE" id="PS00840">
    <property type="entry name" value="SUMT_2"/>
    <property type="match status" value="1"/>
</dbReference>
<dbReference type="GO" id="GO:0032259">
    <property type="term" value="P:methylation"/>
    <property type="evidence" value="ECO:0007669"/>
    <property type="project" value="UniProtKB-KW"/>
</dbReference>
<comment type="similarity">
    <text evidence="2 7">Belongs to the precorrin methyltransferase family.</text>
</comment>
<dbReference type="RefSeq" id="WP_149425433.1">
    <property type="nucleotide sequence ID" value="NZ_CP022579.1"/>
</dbReference>
<proteinExistence type="inferred from homology"/>
<evidence type="ECO:0000256" key="4">
    <source>
        <dbReference type="ARBA" id="ARBA00022603"/>
    </source>
</evidence>
<evidence type="ECO:0000313" key="9">
    <source>
        <dbReference type="EMBL" id="QEL65090.1"/>
    </source>
</evidence>
<comment type="pathway">
    <text evidence="1">Cofactor biosynthesis; adenosylcobalamin biosynthesis.</text>
</comment>
<dbReference type="InterPro" id="IPR050161">
    <property type="entry name" value="Siro_Cobalamin_biosynth"/>
</dbReference>
<evidence type="ECO:0000256" key="7">
    <source>
        <dbReference type="RuleBase" id="RU003960"/>
    </source>
</evidence>
<name>A0A5C1E835_9RHOO</name>
<feature type="domain" description="Tetrapyrrole methylase" evidence="8">
    <location>
        <begin position="8"/>
        <end position="215"/>
    </location>
</feature>
<evidence type="ECO:0000256" key="1">
    <source>
        <dbReference type="ARBA" id="ARBA00004953"/>
    </source>
</evidence>
<dbReference type="InterPro" id="IPR014776">
    <property type="entry name" value="4pyrrole_Mease_sub2"/>
</dbReference>
<dbReference type="KEGG" id="otr:OTERR_16140"/>
<keyword evidence="4 7" id="KW-0489">Methyltransferase</keyword>
<dbReference type="InterPro" id="IPR014777">
    <property type="entry name" value="4pyrrole_Mease_sub1"/>
</dbReference>
<reference evidence="9 10" key="1">
    <citation type="submission" date="2017-07" db="EMBL/GenBank/DDBJ databases">
        <title>Complete genome sequence of Oryzomicrobium terrae TPP412.</title>
        <authorList>
            <person name="Chiu L.-W."/>
            <person name="Lo K.-J."/>
            <person name="Tsai Y.-M."/>
            <person name="Lin S.-S."/>
            <person name="Kuo C.-H."/>
            <person name="Liu C.-T."/>
        </authorList>
    </citation>
    <scope>NUCLEOTIDE SEQUENCE [LARGE SCALE GENOMIC DNA]</scope>
    <source>
        <strain evidence="9 10">TPP412</strain>
    </source>
</reference>
<dbReference type="GO" id="GO:0046026">
    <property type="term" value="F:precorrin-4 C11-methyltransferase activity"/>
    <property type="evidence" value="ECO:0007669"/>
    <property type="project" value="InterPro"/>
</dbReference>
<organism evidence="9 10">
    <name type="scientific">Oryzomicrobium terrae</name>
    <dbReference type="NCBI Taxonomy" id="1735038"/>
    <lineage>
        <taxon>Bacteria</taxon>
        <taxon>Pseudomonadati</taxon>
        <taxon>Pseudomonadota</taxon>
        <taxon>Betaproteobacteria</taxon>
        <taxon>Rhodocyclales</taxon>
        <taxon>Rhodocyclaceae</taxon>
        <taxon>Oryzomicrobium</taxon>
    </lineage>
</organism>
<dbReference type="PROSITE" id="PS00839">
    <property type="entry name" value="SUMT_1"/>
    <property type="match status" value="1"/>
</dbReference>
<dbReference type="InterPro" id="IPR003043">
    <property type="entry name" value="Uropor_MeTrfase_CS"/>
</dbReference>
<dbReference type="Pfam" id="PF00590">
    <property type="entry name" value="TP_methylase"/>
    <property type="match status" value="1"/>
</dbReference>
<dbReference type="Gene3D" id="3.40.1010.10">
    <property type="entry name" value="Cobalt-precorrin-4 Transmethylase, Domain 1"/>
    <property type="match status" value="1"/>
</dbReference>
<evidence type="ECO:0000256" key="2">
    <source>
        <dbReference type="ARBA" id="ARBA00005879"/>
    </source>
</evidence>
<sequence>MTPATLGKIWFVGAGPGDPDLITVKGRRLLEQAGAILFAGSLVDQAATLYAPEGCDIRDSKDMTLEEMTAWLLDAARRHETVIRLQTGDPGLYGALVEMTRPLDAAGVSWAVVPGVSSALASAAAAGETLTLPEVTQTVILTRVAGRTPMPPGEELEALAAHRSTLCIFLSITLLHEVQRALLAAGWPEDAPILVVQKASWPGQEKIVRGTIADIKKKCQAEKIAAQTMIIASPALGARDWEDIARSKLYDPSFTHRFRKASVGEAS</sequence>
<evidence type="ECO:0000259" key="8">
    <source>
        <dbReference type="Pfam" id="PF00590"/>
    </source>
</evidence>
<evidence type="ECO:0000256" key="5">
    <source>
        <dbReference type="ARBA" id="ARBA00022679"/>
    </source>
</evidence>
<dbReference type="InterPro" id="IPR000878">
    <property type="entry name" value="4pyrrol_Mease"/>
</dbReference>
<dbReference type="UniPathway" id="UPA00148"/>
<dbReference type="EMBL" id="CP022579">
    <property type="protein sequence ID" value="QEL65090.1"/>
    <property type="molecule type" value="Genomic_DNA"/>
</dbReference>
<evidence type="ECO:0000256" key="3">
    <source>
        <dbReference type="ARBA" id="ARBA00022573"/>
    </source>
</evidence>
<dbReference type="CDD" id="cd11641">
    <property type="entry name" value="Precorrin-4_C11-MT"/>
    <property type="match status" value="1"/>
</dbReference>
<dbReference type="Proteomes" id="UP000323671">
    <property type="component" value="Chromosome"/>
</dbReference>
<dbReference type="PANTHER" id="PTHR45790:SF4">
    <property type="entry name" value="COBALT-PRECORRIN-4 C(11)-METHYLTRANSFERASE"/>
    <property type="match status" value="1"/>
</dbReference>